<dbReference type="InterPro" id="IPR029058">
    <property type="entry name" value="AB_hydrolase_fold"/>
</dbReference>
<name>A0A6N9U2U2_STRHA</name>
<protein>
    <submittedName>
        <fullName evidence="4">Alpha/beta hydrolase</fullName>
    </submittedName>
</protein>
<dbReference type="PANTHER" id="PTHR43798">
    <property type="entry name" value="MONOACYLGLYCEROL LIPASE"/>
    <property type="match status" value="1"/>
</dbReference>
<dbReference type="Proteomes" id="UP000471293">
    <property type="component" value="Unassembled WGS sequence"/>
</dbReference>
<dbReference type="Pfam" id="PF12697">
    <property type="entry name" value="Abhydrolase_6"/>
    <property type="match status" value="1"/>
</dbReference>
<dbReference type="InterPro" id="IPR050266">
    <property type="entry name" value="AB_hydrolase_sf"/>
</dbReference>
<dbReference type="RefSeq" id="WP_164346960.1">
    <property type="nucleotide sequence ID" value="NZ_JAAGLQ010000473.1"/>
</dbReference>
<dbReference type="SUPFAM" id="SSF53474">
    <property type="entry name" value="alpha/beta-Hydrolases"/>
    <property type="match status" value="1"/>
</dbReference>
<feature type="region of interest" description="Disordered" evidence="1">
    <location>
        <begin position="34"/>
        <end position="57"/>
    </location>
</feature>
<dbReference type="Gene3D" id="3.40.50.1820">
    <property type="entry name" value="alpha/beta hydrolase"/>
    <property type="match status" value="1"/>
</dbReference>
<evidence type="ECO:0000313" key="4">
    <source>
        <dbReference type="EMBL" id="NEA18124.1"/>
    </source>
</evidence>
<evidence type="ECO:0000256" key="1">
    <source>
        <dbReference type="SAM" id="MobiDB-lite"/>
    </source>
</evidence>
<dbReference type="InterPro" id="IPR000073">
    <property type="entry name" value="AB_hydrolase_1"/>
</dbReference>
<keyword evidence="2" id="KW-0732">Signal</keyword>
<feature type="compositionally biased region" description="Low complexity" evidence="1">
    <location>
        <begin position="45"/>
        <end position="54"/>
    </location>
</feature>
<dbReference type="AlphaFoldDB" id="A0A6N9U2U2"/>
<accession>A0A6N9U2U2</accession>
<keyword evidence="4" id="KW-0378">Hydrolase</keyword>
<evidence type="ECO:0000259" key="3">
    <source>
        <dbReference type="Pfam" id="PF12697"/>
    </source>
</evidence>
<sequence>MARIHAPGHRAHRAPRVLAALALLAVSAGSVTACGGGGSAHREPAPSASAPAVPGAHRTAEPELHMIDNDGHRLAFHVTEGHGPAIVLDAGGGEDSSYWKDIVPGLHAATGATIITYDRPGLGKSEAVPGAWDVRSAVSDLGTGLRKLGVTQDVVLVSHSQAGEIATYFTKENPELVSGSVLVDASLPPLYTDEEIARLVAANQPAVDAAKKDPSQPRNSQLISVAESYVPMHKAYHQVSWPDAVPATVIVSEKTPFDGSPEDAQLWRDAAASFVGQGPDRTLVTAKGSSHDVPKDRPALVIEEIGKMAAARG</sequence>
<dbReference type="PROSITE" id="PS51257">
    <property type="entry name" value="PROKAR_LIPOPROTEIN"/>
    <property type="match status" value="1"/>
</dbReference>
<dbReference type="PANTHER" id="PTHR43798:SF33">
    <property type="entry name" value="HYDROLASE, PUTATIVE (AFU_ORTHOLOGUE AFUA_2G14860)-RELATED"/>
    <property type="match status" value="1"/>
</dbReference>
<organism evidence="4 5">
    <name type="scientific">Streptomyces halstedii</name>
    <dbReference type="NCBI Taxonomy" id="1944"/>
    <lineage>
        <taxon>Bacteria</taxon>
        <taxon>Bacillati</taxon>
        <taxon>Actinomycetota</taxon>
        <taxon>Actinomycetes</taxon>
        <taxon>Kitasatosporales</taxon>
        <taxon>Streptomycetaceae</taxon>
        <taxon>Streptomyces</taxon>
    </lineage>
</organism>
<reference evidence="4 5" key="1">
    <citation type="submission" date="2020-01" db="EMBL/GenBank/DDBJ databases">
        <title>Insect and environment-associated Actinomycetes.</title>
        <authorList>
            <person name="Currrie C."/>
            <person name="Chevrette M."/>
            <person name="Carlson C."/>
            <person name="Stubbendieck R."/>
            <person name="Wendt-Pienkowski E."/>
        </authorList>
    </citation>
    <scope>NUCLEOTIDE SEQUENCE [LARGE SCALE GENOMIC DNA]</scope>
    <source>
        <strain evidence="4 5">SID11342</strain>
    </source>
</reference>
<evidence type="ECO:0000313" key="5">
    <source>
        <dbReference type="Proteomes" id="UP000471293"/>
    </source>
</evidence>
<dbReference type="GO" id="GO:0016020">
    <property type="term" value="C:membrane"/>
    <property type="evidence" value="ECO:0007669"/>
    <property type="project" value="TreeGrafter"/>
</dbReference>
<feature type="signal peptide" evidence="2">
    <location>
        <begin position="1"/>
        <end position="33"/>
    </location>
</feature>
<proteinExistence type="predicted"/>
<comment type="caution">
    <text evidence="4">The sequence shown here is derived from an EMBL/GenBank/DDBJ whole genome shotgun (WGS) entry which is preliminary data.</text>
</comment>
<feature type="chain" id="PRO_5027009012" evidence="2">
    <location>
        <begin position="34"/>
        <end position="313"/>
    </location>
</feature>
<evidence type="ECO:0000256" key="2">
    <source>
        <dbReference type="SAM" id="SignalP"/>
    </source>
</evidence>
<feature type="domain" description="AB hydrolase-1" evidence="3">
    <location>
        <begin position="86"/>
        <end position="303"/>
    </location>
</feature>
<dbReference type="GO" id="GO:0016787">
    <property type="term" value="F:hydrolase activity"/>
    <property type="evidence" value="ECO:0007669"/>
    <property type="project" value="UniProtKB-KW"/>
</dbReference>
<gene>
    <name evidence="4" type="ORF">G3I29_21935</name>
</gene>
<dbReference type="EMBL" id="JAAGLQ010000473">
    <property type="protein sequence ID" value="NEA18124.1"/>
    <property type="molecule type" value="Genomic_DNA"/>
</dbReference>